<name>A0A4P6K301_KTERU</name>
<keyword evidence="2 4" id="KW-0378">Hydrolase</keyword>
<dbReference type="CDD" id="cd02883">
    <property type="entry name" value="NUDIX_Hydrolase"/>
    <property type="match status" value="1"/>
</dbReference>
<reference evidence="4 5" key="1">
    <citation type="submission" date="2019-01" db="EMBL/GenBank/DDBJ databases">
        <title>Ktedonosporobacter rubrisoli SCAWS-G2.</title>
        <authorList>
            <person name="Huang Y."/>
            <person name="Yan B."/>
        </authorList>
    </citation>
    <scope>NUCLEOTIDE SEQUENCE [LARGE SCALE GENOMIC DNA]</scope>
    <source>
        <strain evidence="4 5">SCAWS-G2</strain>
    </source>
</reference>
<dbReference type="SUPFAM" id="SSF55811">
    <property type="entry name" value="Nudix"/>
    <property type="match status" value="1"/>
</dbReference>
<dbReference type="RefSeq" id="WP_129892927.1">
    <property type="nucleotide sequence ID" value="NZ_CP035758.1"/>
</dbReference>
<dbReference type="Pfam" id="PF00293">
    <property type="entry name" value="NUDIX"/>
    <property type="match status" value="1"/>
</dbReference>
<evidence type="ECO:0000313" key="4">
    <source>
        <dbReference type="EMBL" id="QBD81866.1"/>
    </source>
</evidence>
<dbReference type="Proteomes" id="UP000290365">
    <property type="component" value="Chromosome"/>
</dbReference>
<dbReference type="PROSITE" id="PS51462">
    <property type="entry name" value="NUDIX"/>
    <property type="match status" value="1"/>
</dbReference>
<dbReference type="Gene3D" id="3.90.79.10">
    <property type="entry name" value="Nucleoside Triphosphate Pyrophosphohydrolase"/>
    <property type="match status" value="1"/>
</dbReference>
<dbReference type="PROSITE" id="PS00893">
    <property type="entry name" value="NUDIX_BOX"/>
    <property type="match status" value="1"/>
</dbReference>
<organism evidence="4 5">
    <name type="scientific">Ktedonosporobacter rubrisoli</name>
    <dbReference type="NCBI Taxonomy" id="2509675"/>
    <lineage>
        <taxon>Bacteria</taxon>
        <taxon>Bacillati</taxon>
        <taxon>Chloroflexota</taxon>
        <taxon>Ktedonobacteria</taxon>
        <taxon>Ktedonobacterales</taxon>
        <taxon>Ktedonosporobacteraceae</taxon>
        <taxon>Ktedonosporobacter</taxon>
    </lineage>
</organism>
<protein>
    <submittedName>
        <fullName evidence="4">NUDIX hydrolase</fullName>
    </submittedName>
</protein>
<evidence type="ECO:0000256" key="1">
    <source>
        <dbReference type="ARBA" id="ARBA00001946"/>
    </source>
</evidence>
<dbReference type="EMBL" id="CP035758">
    <property type="protein sequence ID" value="QBD81866.1"/>
    <property type="molecule type" value="Genomic_DNA"/>
</dbReference>
<keyword evidence="5" id="KW-1185">Reference proteome</keyword>
<feature type="domain" description="Nudix hydrolase" evidence="3">
    <location>
        <begin position="45"/>
        <end position="177"/>
    </location>
</feature>
<dbReference type="OrthoDB" id="9810968at2"/>
<dbReference type="KEGG" id="kbs:EPA93_40190"/>
<accession>A0A4P6K301</accession>
<evidence type="ECO:0000313" key="5">
    <source>
        <dbReference type="Proteomes" id="UP000290365"/>
    </source>
</evidence>
<comment type="cofactor">
    <cofactor evidence="1">
        <name>Mg(2+)</name>
        <dbReference type="ChEBI" id="CHEBI:18420"/>
    </cofactor>
</comment>
<evidence type="ECO:0000256" key="2">
    <source>
        <dbReference type="ARBA" id="ARBA00022801"/>
    </source>
</evidence>
<dbReference type="AlphaFoldDB" id="A0A4P6K301"/>
<proteinExistence type="predicted"/>
<dbReference type="InterPro" id="IPR020084">
    <property type="entry name" value="NUDIX_hydrolase_CS"/>
</dbReference>
<dbReference type="GO" id="GO:0016787">
    <property type="term" value="F:hydrolase activity"/>
    <property type="evidence" value="ECO:0007669"/>
    <property type="project" value="UniProtKB-KW"/>
</dbReference>
<evidence type="ECO:0000259" key="3">
    <source>
        <dbReference type="PROSITE" id="PS51462"/>
    </source>
</evidence>
<dbReference type="PANTHER" id="PTHR43046">
    <property type="entry name" value="GDP-MANNOSE MANNOSYL HYDROLASE"/>
    <property type="match status" value="1"/>
</dbReference>
<dbReference type="PANTHER" id="PTHR43046:SF14">
    <property type="entry name" value="MUTT_NUDIX FAMILY PROTEIN"/>
    <property type="match status" value="1"/>
</dbReference>
<gene>
    <name evidence="4" type="ORF">EPA93_40190</name>
</gene>
<sequence>MVLMIPTLPHEIQDELDRLAQRYDQPLVRSIELNTAHPFDPINKSDRYGEVCMVLRRKNGRLLLMKKTFYPEGAYRLLTGGIQHGEGIQHALLREVHEETGLNVEIESFLAALDYRLQSDLSRPVFYSFAFFLNEVSGELGALDADEKVENFLEIDASELPLRAGYLEQIGSHYSHEIAGNWHDWGIFRAAIHYAVWDALRNQL</sequence>
<dbReference type="InterPro" id="IPR000086">
    <property type="entry name" value="NUDIX_hydrolase_dom"/>
</dbReference>
<dbReference type="InterPro" id="IPR015797">
    <property type="entry name" value="NUDIX_hydrolase-like_dom_sf"/>
</dbReference>